<protein>
    <submittedName>
        <fullName evidence="12">Sodium:proton antiporter</fullName>
    </submittedName>
</protein>
<dbReference type="InterPro" id="IPR006153">
    <property type="entry name" value="Cation/H_exchanger_TM"/>
</dbReference>
<dbReference type="GO" id="GO:0015386">
    <property type="term" value="F:potassium:proton antiporter activity"/>
    <property type="evidence" value="ECO:0007669"/>
    <property type="project" value="TreeGrafter"/>
</dbReference>
<evidence type="ECO:0000256" key="2">
    <source>
        <dbReference type="ARBA" id="ARBA00022448"/>
    </source>
</evidence>
<dbReference type="GO" id="GO:0098719">
    <property type="term" value="P:sodium ion import across plasma membrane"/>
    <property type="evidence" value="ECO:0007669"/>
    <property type="project" value="TreeGrafter"/>
</dbReference>
<keyword evidence="5 10" id="KW-1133">Transmembrane helix</keyword>
<evidence type="ECO:0000256" key="9">
    <source>
        <dbReference type="ARBA" id="ARBA00023201"/>
    </source>
</evidence>
<feature type="transmembrane region" description="Helical" evidence="10">
    <location>
        <begin position="398"/>
        <end position="420"/>
    </location>
</feature>
<evidence type="ECO:0000256" key="5">
    <source>
        <dbReference type="ARBA" id="ARBA00022989"/>
    </source>
</evidence>
<feature type="transmembrane region" description="Helical" evidence="10">
    <location>
        <begin position="6"/>
        <end position="22"/>
    </location>
</feature>
<feature type="domain" description="Cation/H+ exchanger transmembrane" evidence="11">
    <location>
        <begin position="12"/>
        <end position="421"/>
    </location>
</feature>
<dbReference type="GO" id="GO:0005886">
    <property type="term" value="C:plasma membrane"/>
    <property type="evidence" value="ECO:0007669"/>
    <property type="project" value="UniProtKB-SubCell"/>
</dbReference>
<feature type="transmembrane region" description="Helical" evidence="10">
    <location>
        <begin position="183"/>
        <end position="208"/>
    </location>
</feature>
<name>A0A0A8HM86_STAHY</name>
<feature type="transmembrane region" description="Helical" evidence="10">
    <location>
        <begin position="308"/>
        <end position="339"/>
    </location>
</feature>
<dbReference type="Proteomes" id="UP000285625">
    <property type="component" value="Unassembled WGS sequence"/>
</dbReference>
<comment type="subcellular location">
    <subcellularLocation>
        <location evidence="1">Cell membrane</location>
        <topology evidence="1">Multi-pass membrane protein</topology>
    </subcellularLocation>
</comment>
<gene>
    <name evidence="12" type="ORF">BUZ57_09445</name>
</gene>
<dbReference type="AlphaFoldDB" id="A0A0A8HM86"/>
<dbReference type="Gene3D" id="6.10.140.1330">
    <property type="match status" value="1"/>
</dbReference>
<keyword evidence="7" id="KW-0406">Ion transport</keyword>
<evidence type="ECO:0000256" key="6">
    <source>
        <dbReference type="ARBA" id="ARBA00023053"/>
    </source>
</evidence>
<evidence type="ECO:0000259" key="11">
    <source>
        <dbReference type="Pfam" id="PF00999"/>
    </source>
</evidence>
<keyword evidence="4 10" id="KW-0812">Transmembrane</keyword>
<dbReference type="Pfam" id="PF00999">
    <property type="entry name" value="Na_H_Exchanger"/>
    <property type="match status" value="1"/>
</dbReference>
<evidence type="ECO:0000256" key="4">
    <source>
        <dbReference type="ARBA" id="ARBA00022692"/>
    </source>
</evidence>
<feature type="transmembrane region" description="Helical" evidence="10">
    <location>
        <begin position="228"/>
        <end position="253"/>
    </location>
</feature>
<dbReference type="PANTHER" id="PTHR10110:SF86">
    <property type="entry name" value="SODIUM_HYDROGEN EXCHANGER 7"/>
    <property type="match status" value="1"/>
</dbReference>
<accession>A0A0A8HM86</accession>
<feature type="transmembrane region" description="Helical" evidence="10">
    <location>
        <begin position="273"/>
        <end position="296"/>
    </location>
</feature>
<dbReference type="InterPro" id="IPR018422">
    <property type="entry name" value="Cation/H_exchanger_CPA1"/>
</dbReference>
<evidence type="ECO:0000256" key="3">
    <source>
        <dbReference type="ARBA" id="ARBA00022475"/>
    </source>
</evidence>
<comment type="caution">
    <text evidence="12">The sequence shown here is derived from an EMBL/GenBank/DDBJ whole genome shotgun (WGS) entry which is preliminary data.</text>
</comment>
<feature type="transmembrane region" description="Helical" evidence="10">
    <location>
        <begin position="84"/>
        <end position="107"/>
    </location>
</feature>
<evidence type="ECO:0000256" key="10">
    <source>
        <dbReference type="SAM" id="Phobius"/>
    </source>
</evidence>
<feature type="transmembrane region" description="Helical" evidence="10">
    <location>
        <begin position="29"/>
        <end position="49"/>
    </location>
</feature>
<organism evidence="12 13">
    <name type="scientific">Staphylococcus hyicus</name>
    <dbReference type="NCBI Taxonomy" id="1284"/>
    <lineage>
        <taxon>Bacteria</taxon>
        <taxon>Bacillati</taxon>
        <taxon>Bacillota</taxon>
        <taxon>Bacilli</taxon>
        <taxon>Bacillales</taxon>
        <taxon>Staphylococcaceae</taxon>
        <taxon>Staphylococcus</taxon>
    </lineage>
</organism>
<evidence type="ECO:0000313" key="12">
    <source>
        <dbReference type="EMBL" id="RIO44345.1"/>
    </source>
</evidence>
<dbReference type="GO" id="GO:0015385">
    <property type="term" value="F:sodium:proton antiporter activity"/>
    <property type="evidence" value="ECO:0007669"/>
    <property type="project" value="InterPro"/>
</dbReference>
<feature type="transmembrane region" description="Helical" evidence="10">
    <location>
        <begin position="55"/>
        <end position="72"/>
    </location>
</feature>
<keyword evidence="6" id="KW-0915">Sodium</keyword>
<dbReference type="EMBL" id="QXVO01000030">
    <property type="protein sequence ID" value="RIO44345.1"/>
    <property type="molecule type" value="Genomic_DNA"/>
</dbReference>
<dbReference type="STRING" id="1284.SHYC_01245"/>
<dbReference type="RefSeq" id="WP_039643781.1">
    <property type="nucleotide sequence ID" value="NZ_CP008747.1"/>
</dbReference>
<keyword evidence="8 10" id="KW-0472">Membrane</keyword>
<evidence type="ECO:0000256" key="8">
    <source>
        <dbReference type="ARBA" id="ARBA00023136"/>
    </source>
</evidence>
<dbReference type="GeneID" id="41072096"/>
<dbReference type="KEGG" id="shu:SHYC_01245"/>
<sequence>MQLLEAYIFFIVAVILSSIVSVKIPKVPVAFIQILFGAFLFLVPITIHFEFSSEVFMLAVIAPLLFVEGSNIHREKLLQYMKPISLMAMALVFVTVIGAGFFLHWVWPELPMAAAFAIAAILCPTDAVAVKAMTKGKILPKGVMTILEGESLLNDAAGIISYKIAITALIVHTFSAVEAVEKFVVSTLLGLFIGLIIGVLVVRLRIILQTKGLKDNNTLIYIQLLTPFVVYIVAELVHASGIIAVVIAGLIHGFERERLVRAQPEIQMSYGQIWSTVSYALNGFVFVILGYIVPNVMVEIIQNEPEKLLFLLGVTIMIAIAIYVCRFIWVYAFFNTFYYPKNTRFSFGNMSQPEPMNRLHYAFIMTMCGIHGTISVSLALTLPVYLSQQQRFEFRNDLIFIATMMVLMSLVIAQVVLPFITQSAVVEPNRGLSYIDAKIKILAEVIHRMKMTPEACTLKSFGPVVQEYYSEYMFLLRNQSHRKDAREFRRLSDIAKEVEQETLSVLVDEGKIDRQGLSQYRIIVDNSQQFKEADFIEKLKMTIKMIVLRYRARTGRLKKDIDIKALDKTLDQVYRRVSERLSKERNSHNMLEIGMINTSYFTRIHRQSRLKPKERQASEQMRRMKLYAVYTQREVLDEMVLNGEITEHDIAVRLREEISYNEILADK</sequence>
<keyword evidence="3" id="KW-1003">Cell membrane</keyword>
<keyword evidence="2" id="KW-0813">Transport</keyword>
<dbReference type="HOGENOM" id="CLU_005912_6_4_9"/>
<dbReference type="GO" id="GO:0051453">
    <property type="term" value="P:regulation of intracellular pH"/>
    <property type="evidence" value="ECO:0007669"/>
    <property type="project" value="TreeGrafter"/>
</dbReference>
<evidence type="ECO:0000256" key="1">
    <source>
        <dbReference type="ARBA" id="ARBA00004651"/>
    </source>
</evidence>
<feature type="transmembrane region" description="Helical" evidence="10">
    <location>
        <begin position="359"/>
        <end position="386"/>
    </location>
</feature>
<evidence type="ECO:0000256" key="7">
    <source>
        <dbReference type="ARBA" id="ARBA00023065"/>
    </source>
</evidence>
<evidence type="ECO:0000313" key="13">
    <source>
        <dbReference type="Proteomes" id="UP000285625"/>
    </source>
</evidence>
<feature type="transmembrane region" description="Helical" evidence="10">
    <location>
        <begin position="152"/>
        <end position="171"/>
    </location>
</feature>
<feature type="transmembrane region" description="Helical" evidence="10">
    <location>
        <begin position="113"/>
        <end position="132"/>
    </location>
</feature>
<reference evidence="12 13" key="1">
    <citation type="journal article" date="2016" name="Front. Microbiol.">
        <title>Comprehensive Phylogenetic Analysis of Bovine Non-aureus Staphylococci Species Based on Whole-Genome Sequencing.</title>
        <authorList>
            <person name="Naushad S."/>
            <person name="Barkema H.W."/>
            <person name="Luby C."/>
            <person name="Condas L.A."/>
            <person name="Nobrega D.B."/>
            <person name="Carson D.A."/>
            <person name="De Buck J."/>
        </authorList>
    </citation>
    <scope>NUCLEOTIDE SEQUENCE [LARGE SCALE GENOMIC DNA]</scope>
    <source>
        <strain evidence="12 13">SNUC 5959</strain>
    </source>
</reference>
<keyword evidence="9" id="KW-0739">Sodium transport</keyword>
<dbReference type="PANTHER" id="PTHR10110">
    <property type="entry name" value="SODIUM/HYDROGEN EXCHANGER"/>
    <property type="match status" value="1"/>
</dbReference>
<proteinExistence type="predicted"/>